<organism evidence="5 6">
    <name type="scientific">Gigaspora rosea</name>
    <dbReference type="NCBI Taxonomy" id="44941"/>
    <lineage>
        <taxon>Eukaryota</taxon>
        <taxon>Fungi</taxon>
        <taxon>Fungi incertae sedis</taxon>
        <taxon>Mucoromycota</taxon>
        <taxon>Glomeromycotina</taxon>
        <taxon>Glomeromycetes</taxon>
        <taxon>Diversisporales</taxon>
        <taxon>Gigasporaceae</taxon>
        <taxon>Gigaspora</taxon>
    </lineage>
</organism>
<dbReference type="Proteomes" id="UP000266673">
    <property type="component" value="Unassembled WGS sequence"/>
</dbReference>
<dbReference type="EMBL" id="QKWP01000429">
    <property type="protein sequence ID" value="RIB20226.1"/>
    <property type="molecule type" value="Genomic_DNA"/>
</dbReference>
<dbReference type="PANTHER" id="PTHR10903:SF184">
    <property type="entry name" value="GTP-BINDING PROTEIN A"/>
    <property type="match status" value="1"/>
</dbReference>
<proteinExistence type="predicted"/>
<accession>A0A397VM13</accession>
<dbReference type="InterPro" id="IPR045058">
    <property type="entry name" value="GIMA/IAN/Toc"/>
</dbReference>
<evidence type="ECO:0000259" key="4">
    <source>
        <dbReference type="Pfam" id="PF04548"/>
    </source>
</evidence>
<keyword evidence="2" id="KW-0342">GTP-binding</keyword>
<feature type="coiled-coil region" evidence="3">
    <location>
        <begin position="246"/>
        <end position="273"/>
    </location>
</feature>
<dbReference type="InterPro" id="IPR027417">
    <property type="entry name" value="P-loop_NTPase"/>
</dbReference>
<keyword evidence="3" id="KW-0175">Coiled coil</keyword>
<dbReference type="Gene3D" id="3.40.50.300">
    <property type="entry name" value="P-loop containing nucleotide triphosphate hydrolases"/>
    <property type="match status" value="1"/>
</dbReference>
<dbReference type="SUPFAM" id="SSF52540">
    <property type="entry name" value="P-loop containing nucleoside triphosphate hydrolases"/>
    <property type="match status" value="1"/>
</dbReference>
<keyword evidence="6" id="KW-1185">Reference proteome</keyword>
<feature type="domain" description="AIG1-type G" evidence="4">
    <location>
        <begin position="6"/>
        <end position="207"/>
    </location>
</feature>
<dbReference type="OrthoDB" id="8954335at2759"/>
<evidence type="ECO:0000313" key="6">
    <source>
        <dbReference type="Proteomes" id="UP000266673"/>
    </source>
</evidence>
<dbReference type="GO" id="GO:0005525">
    <property type="term" value="F:GTP binding"/>
    <property type="evidence" value="ECO:0007669"/>
    <property type="project" value="UniProtKB-KW"/>
</dbReference>
<dbReference type="PANTHER" id="PTHR10903">
    <property type="entry name" value="GTPASE, IMAP FAMILY MEMBER-RELATED"/>
    <property type="match status" value="1"/>
</dbReference>
<evidence type="ECO:0000256" key="3">
    <source>
        <dbReference type="SAM" id="Coils"/>
    </source>
</evidence>
<name>A0A397VM13_9GLOM</name>
<dbReference type="AlphaFoldDB" id="A0A397VM13"/>
<evidence type="ECO:0000256" key="2">
    <source>
        <dbReference type="ARBA" id="ARBA00023134"/>
    </source>
</evidence>
<comment type="caution">
    <text evidence="5">The sequence shown here is derived from an EMBL/GenBank/DDBJ whole genome shotgun (WGS) entry which is preliminary data.</text>
</comment>
<evidence type="ECO:0000313" key="5">
    <source>
        <dbReference type="EMBL" id="RIB20226.1"/>
    </source>
</evidence>
<dbReference type="InterPro" id="IPR006703">
    <property type="entry name" value="G_AIG1"/>
</dbReference>
<dbReference type="Pfam" id="PF04548">
    <property type="entry name" value="AIG1"/>
    <property type="match status" value="1"/>
</dbReference>
<sequence length="275" mass="31781">MGEYIKNILLIGRTGQGKSALSNILVNEEKIFEKNGEFNEIFKESEKSLSQTKKIQEELFNVERNINGKVMNVKYRIIDTVGIGDTSLSLRTVLVEIAKGCKKVKKGINQILFVCGERLTPEEIVAYDILRNILFDKQIDKDITKYTTIVRTKFYNFENDEECESDIQSLIEESNKAIVEVIESCNRRVVHLDIPPINIKGEGKQNQININKKIRKEARKKLLNHLASCQDIYIPESLHKINKRIDDLLINENEKLKKQLETSQKKTREITRTTK</sequence>
<gene>
    <name evidence="5" type="ORF">C2G38_2141264</name>
</gene>
<protein>
    <recommendedName>
        <fullName evidence="4">AIG1-type G domain-containing protein</fullName>
    </recommendedName>
</protein>
<evidence type="ECO:0000256" key="1">
    <source>
        <dbReference type="ARBA" id="ARBA00022741"/>
    </source>
</evidence>
<reference evidence="5 6" key="1">
    <citation type="submission" date="2018-06" db="EMBL/GenBank/DDBJ databases">
        <title>Comparative genomics reveals the genomic features of Rhizophagus irregularis, R. cerebriforme, R. diaphanum and Gigaspora rosea, and their symbiotic lifestyle signature.</title>
        <authorList>
            <person name="Morin E."/>
            <person name="San Clemente H."/>
            <person name="Chen E.C.H."/>
            <person name="De La Providencia I."/>
            <person name="Hainaut M."/>
            <person name="Kuo A."/>
            <person name="Kohler A."/>
            <person name="Murat C."/>
            <person name="Tang N."/>
            <person name="Roy S."/>
            <person name="Loubradou J."/>
            <person name="Henrissat B."/>
            <person name="Grigoriev I.V."/>
            <person name="Corradi N."/>
            <person name="Roux C."/>
            <person name="Martin F.M."/>
        </authorList>
    </citation>
    <scope>NUCLEOTIDE SEQUENCE [LARGE SCALE GENOMIC DNA]</scope>
    <source>
        <strain evidence="5 6">DAOM 194757</strain>
    </source>
</reference>
<keyword evidence="1" id="KW-0547">Nucleotide-binding</keyword>